<reference evidence="1" key="1">
    <citation type="submission" date="2020-04" db="EMBL/GenBank/DDBJ databases">
        <authorList>
            <person name="Alioto T."/>
            <person name="Alioto T."/>
            <person name="Gomez Garrido J."/>
        </authorList>
    </citation>
    <scope>NUCLEOTIDE SEQUENCE</scope>
    <source>
        <strain evidence="1">A484AB</strain>
    </source>
</reference>
<proteinExistence type="predicted"/>
<dbReference type="EMBL" id="CACRXK020000935">
    <property type="protein sequence ID" value="CAB3985891.1"/>
    <property type="molecule type" value="Genomic_DNA"/>
</dbReference>
<dbReference type="Gene3D" id="2.60.40.10">
    <property type="entry name" value="Immunoglobulins"/>
    <property type="match status" value="1"/>
</dbReference>
<name>A0A6S7GMG4_PARCT</name>
<sequence>MTAYIKPAILSISADDEGTHFKTSAGDLLKISNGTIFETMKEVHKTSHYTLSNTSQATVSFRLLVEKPFNVLDISAPPSACSKDDGNITTSKIISLKPRRNVQIAVGFCLSHDMLSDETQTDDVIESKENGVLPILKMEKNLQILFSNQTSQTLPLTATVSLPHLLLSKERIDFGLSLVGHTKEMSVKLTNFGKSASCWFVEKDSRYPAESREVFGVEPPCGFLEGHISNISNNNVLLKLTFVARNCIDYECMLVFKGLLHEPARYLLVTARGSYDGGHEDLVTTATL</sequence>
<dbReference type="PANTHER" id="PTHR46348">
    <property type="entry name" value="DELETED IN LUNG AND ESOPHAGEAL CANCER PROTEIN 1"/>
    <property type="match status" value="1"/>
</dbReference>
<dbReference type="PANTHER" id="PTHR46348:SF1">
    <property type="entry name" value="DELETED IN LUNG AND ESOPHAGEAL CANCER PROTEIN 1"/>
    <property type="match status" value="1"/>
</dbReference>
<dbReference type="InterPro" id="IPR033304">
    <property type="entry name" value="DLEC1"/>
</dbReference>
<keyword evidence="2" id="KW-1185">Reference proteome</keyword>
<comment type="caution">
    <text evidence="1">The sequence shown here is derived from an EMBL/GenBank/DDBJ whole genome shotgun (WGS) entry which is preliminary data.</text>
</comment>
<evidence type="ECO:0000313" key="1">
    <source>
        <dbReference type="EMBL" id="CAB3985891.1"/>
    </source>
</evidence>
<dbReference type="GO" id="GO:0005929">
    <property type="term" value="C:cilium"/>
    <property type="evidence" value="ECO:0007669"/>
    <property type="project" value="TreeGrafter"/>
</dbReference>
<evidence type="ECO:0000313" key="2">
    <source>
        <dbReference type="Proteomes" id="UP001152795"/>
    </source>
</evidence>
<dbReference type="Proteomes" id="UP001152795">
    <property type="component" value="Unassembled WGS sequence"/>
</dbReference>
<dbReference type="InterPro" id="IPR013783">
    <property type="entry name" value="Ig-like_fold"/>
</dbReference>
<accession>A0A6S7GMG4</accession>
<organism evidence="1 2">
    <name type="scientific">Paramuricea clavata</name>
    <name type="common">Red gorgonian</name>
    <name type="synonym">Violescent sea-whip</name>
    <dbReference type="NCBI Taxonomy" id="317549"/>
    <lineage>
        <taxon>Eukaryota</taxon>
        <taxon>Metazoa</taxon>
        <taxon>Cnidaria</taxon>
        <taxon>Anthozoa</taxon>
        <taxon>Octocorallia</taxon>
        <taxon>Malacalcyonacea</taxon>
        <taxon>Plexauridae</taxon>
        <taxon>Paramuricea</taxon>
    </lineage>
</organism>
<protein>
    <submittedName>
        <fullName evidence="1">Uncharacterized protein</fullName>
    </submittedName>
</protein>
<dbReference type="GO" id="GO:0008285">
    <property type="term" value="P:negative regulation of cell population proliferation"/>
    <property type="evidence" value="ECO:0007669"/>
    <property type="project" value="InterPro"/>
</dbReference>
<dbReference type="OrthoDB" id="10069593at2759"/>
<dbReference type="GO" id="GO:0015631">
    <property type="term" value="F:tubulin binding"/>
    <property type="evidence" value="ECO:0007669"/>
    <property type="project" value="TreeGrafter"/>
</dbReference>
<dbReference type="AlphaFoldDB" id="A0A6S7GMG4"/>
<gene>
    <name evidence="1" type="ORF">PACLA_8A087839</name>
</gene>
<dbReference type="GO" id="GO:0005737">
    <property type="term" value="C:cytoplasm"/>
    <property type="evidence" value="ECO:0007669"/>
    <property type="project" value="TreeGrafter"/>
</dbReference>